<evidence type="ECO:0000313" key="2">
    <source>
        <dbReference type="Proteomes" id="UP000824023"/>
    </source>
</evidence>
<sequence length="257" mass="29924">MGLFNHQTLVLHPDYDRLRSFLLSLPGRFARGEGILIHNGRNQLRRIRYEGTDYVVKSFRRPNLVNRFVYGIFRPSKAKRSYDHARLFQQIGVGTPQPIGYLNIRRGLLFDQSYFVTLASTCPYRYEDLFHRKFDYEDDVLRAVGHVTAILHEHGYAHKDYGRANILFDKTPEGIRLDIVDLNRLAIGPLDIKAGCKNLERLPATPPMHRVIADEYARMRGFDPETCFRLMVLYRSTQPGKEQQEIDALKNYNLPKI</sequence>
<name>A0A9D2CXM9_9BACE</name>
<comment type="caution">
    <text evidence="1">The sequence shown here is derived from an EMBL/GenBank/DDBJ whole genome shotgun (WGS) entry which is preliminary data.</text>
</comment>
<dbReference type="AlphaFoldDB" id="A0A9D2CXM9"/>
<dbReference type="Proteomes" id="UP000824023">
    <property type="component" value="Unassembled WGS sequence"/>
</dbReference>
<dbReference type="InterPro" id="IPR011009">
    <property type="entry name" value="Kinase-like_dom_sf"/>
</dbReference>
<reference evidence="1" key="2">
    <citation type="submission" date="2021-04" db="EMBL/GenBank/DDBJ databases">
        <authorList>
            <person name="Gilroy R."/>
        </authorList>
    </citation>
    <scope>NUCLEOTIDE SEQUENCE</scope>
    <source>
        <strain evidence="1">ChiHjej12B11-24981</strain>
    </source>
</reference>
<reference evidence="1" key="1">
    <citation type="journal article" date="2021" name="PeerJ">
        <title>Extensive microbial diversity within the chicken gut microbiome revealed by metagenomics and culture.</title>
        <authorList>
            <person name="Gilroy R."/>
            <person name="Ravi A."/>
            <person name="Getino M."/>
            <person name="Pursley I."/>
            <person name="Horton D.L."/>
            <person name="Alikhan N.F."/>
            <person name="Baker D."/>
            <person name="Gharbi K."/>
            <person name="Hall N."/>
            <person name="Watson M."/>
            <person name="Adriaenssens E.M."/>
            <person name="Foster-Nyarko E."/>
            <person name="Jarju S."/>
            <person name="Secka A."/>
            <person name="Antonio M."/>
            <person name="Oren A."/>
            <person name="Chaudhuri R.R."/>
            <person name="La Ragione R."/>
            <person name="Hildebrand F."/>
            <person name="Pallen M.J."/>
        </authorList>
    </citation>
    <scope>NUCLEOTIDE SEQUENCE</scope>
    <source>
        <strain evidence="1">ChiHjej12B11-24981</strain>
    </source>
</reference>
<proteinExistence type="predicted"/>
<protein>
    <recommendedName>
        <fullName evidence="3">Lipopolysaccharide kinase (Kdo/WaaP) family protein</fullName>
    </recommendedName>
</protein>
<dbReference type="SUPFAM" id="SSF56112">
    <property type="entry name" value="Protein kinase-like (PK-like)"/>
    <property type="match status" value="1"/>
</dbReference>
<dbReference type="EMBL" id="DXCK01000084">
    <property type="protein sequence ID" value="HIZ01794.1"/>
    <property type="molecule type" value="Genomic_DNA"/>
</dbReference>
<accession>A0A9D2CXM9</accession>
<dbReference type="Pfam" id="PF06293">
    <property type="entry name" value="Kdo"/>
    <property type="match status" value="1"/>
</dbReference>
<organism evidence="1 2">
    <name type="scientific">Candidatus Bacteroides merdipullorum</name>
    <dbReference type="NCBI Taxonomy" id="2838474"/>
    <lineage>
        <taxon>Bacteria</taxon>
        <taxon>Pseudomonadati</taxon>
        <taxon>Bacteroidota</taxon>
        <taxon>Bacteroidia</taxon>
        <taxon>Bacteroidales</taxon>
        <taxon>Bacteroidaceae</taxon>
        <taxon>Bacteroides</taxon>
    </lineage>
</organism>
<gene>
    <name evidence="1" type="ORF">H9819_06005</name>
</gene>
<evidence type="ECO:0008006" key="3">
    <source>
        <dbReference type="Google" id="ProtNLM"/>
    </source>
</evidence>
<evidence type="ECO:0000313" key="1">
    <source>
        <dbReference type="EMBL" id="HIZ01794.1"/>
    </source>
</evidence>